<sequence length="86" mass="9789">MREDQLLPMLHSRDKEPTPAGLMLDAEELTSAYILPRKDGERLYLDLFAKGEYRPELLFGECAIAQAAVASPEAQWKLANLKKMKR</sequence>
<dbReference type="AlphaFoldDB" id="A0A844RFE4"/>
<protein>
    <submittedName>
        <fullName evidence="1">Uncharacterized protein</fullName>
    </submittedName>
</protein>
<comment type="caution">
    <text evidence="1">The sequence shown here is derived from an EMBL/GenBank/DDBJ whole genome shotgun (WGS) entry which is preliminary data.</text>
</comment>
<evidence type="ECO:0000313" key="2">
    <source>
        <dbReference type="Proteomes" id="UP000436429"/>
    </source>
</evidence>
<dbReference type="GeneID" id="78359597"/>
<dbReference type="Proteomes" id="UP000436429">
    <property type="component" value="Unassembled WGS sequence"/>
</dbReference>
<name>A0A844RFE4_EGGLN</name>
<dbReference type="EMBL" id="WPOM01000010">
    <property type="protein sequence ID" value="MVN32827.1"/>
    <property type="molecule type" value="Genomic_DNA"/>
</dbReference>
<evidence type="ECO:0000313" key="1">
    <source>
        <dbReference type="EMBL" id="MVN32827.1"/>
    </source>
</evidence>
<organism evidence="1 2">
    <name type="scientific">Eggerthella lenta</name>
    <name type="common">Eubacterium lentum</name>
    <dbReference type="NCBI Taxonomy" id="84112"/>
    <lineage>
        <taxon>Bacteria</taxon>
        <taxon>Bacillati</taxon>
        <taxon>Actinomycetota</taxon>
        <taxon>Coriobacteriia</taxon>
        <taxon>Eggerthellales</taxon>
        <taxon>Eggerthellaceae</taxon>
        <taxon>Eggerthella</taxon>
    </lineage>
</organism>
<accession>A0A844RFE4</accession>
<dbReference type="RefSeq" id="WP_143924732.1">
    <property type="nucleotide sequence ID" value="NZ_AP025575.1"/>
</dbReference>
<gene>
    <name evidence="1" type="ORF">GO726_06550</name>
</gene>
<proteinExistence type="predicted"/>
<reference evidence="1 2" key="1">
    <citation type="submission" date="2019-11" db="EMBL/GenBank/DDBJ databases">
        <title>Whole genome shotgun sequencing (WGS) data from Adlercreutzia equolifaciens ResAG-91, Eggerthella lenta MRI-F36, MRI-F37, MRI-F40, ResAG-49, ResAG-88, ResAG-121, ResAG-145, and Gordonibacter sp. ResAG-5, ResAG-26, ResAG-43, ResAG-50, ResAG-59.</title>
        <authorList>
            <person name="Stoll D.A."/>
            <person name="Danylec N."/>
            <person name="Franz C.M.A.P."/>
            <person name="Huch M."/>
        </authorList>
    </citation>
    <scope>NUCLEOTIDE SEQUENCE [LARGE SCALE GENOMIC DNA]</scope>
    <source>
        <strain evidence="1 2">ResAG-88</strain>
    </source>
</reference>